<dbReference type="EMBL" id="JAAAUQ010000814">
    <property type="protein sequence ID" value="KAF9147422.1"/>
    <property type="molecule type" value="Genomic_DNA"/>
</dbReference>
<feature type="non-terminal residue" evidence="1">
    <location>
        <position position="1"/>
    </location>
</feature>
<name>A0A9P5V8I4_9FUNG</name>
<dbReference type="Proteomes" id="UP000748756">
    <property type="component" value="Unassembled WGS sequence"/>
</dbReference>
<accession>A0A9P5V8I4</accession>
<keyword evidence="2" id="KW-1185">Reference proteome</keyword>
<evidence type="ECO:0000313" key="1">
    <source>
        <dbReference type="EMBL" id="KAF9147422.1"/>
    </source>
</evidence>
<dbReference type="AlphaFoldDB" id="A0A9P5V8I4"/>
<gene>
    <name evidence="1" type="ORF">BG015_010959</name>
</gene>
<sequence length="113" mass="12609">APTATAMTTACARFFSLPELVVHLLPFLSKHDLLHLLLTNHALKAICAPVWWQSVDFTNESTSIDFISAPQTLIAFGDNISSVQSFTCEPNSSWYYMNALWTYLNSTSDSEAY</sequence>
<protein>
    <submittedName>
        <fullName evidence="1">Uncharacterized protein</fullName>
    </submittedName>
</protein>
<comment type="caution">
    <text evidence="1">The sequence shown here is derived from an EMBL/GenBank/DDBJ whole genome shotgun (WGS) entry which is preliminary data.</text>
</comment>
<proteinExistence type="predicted"/>
<reference evidence="1" key="1">
    <citation type="journal article" date="2020" name="Fungal Divers.">
        <title>Resolving the Mortierellaceae phylogeny through synthesis of multi-gene phylogenetics and phylogenomics.</title>
        <authorList>
            <person name="Vandepol N."/>
            <person name="Liber J."/>
            <person name="Desiro A."/>
            <person name="Na H."/>
            <person name="Kennedy M."/>
            <person name="Barry K."/>
            <person name="Grigoriev I.V."/>
            <person name="Miller A.N."/>
            <person name="O'Donnell K."/>
            <person name="Stajich J.E."/>
            <person name="Bonito G."/>
        </authorList>
    </citation>
    <scope>NUCLEOTIDE SEQUENCE</scope>
    <source>
        <strain evidence="1">NRRL 6426</strain>
    </source>
</reference>
<evidence type="ECO:0000313" key="2">
    <source>
        <dbReference type="Proteomes" id="UP000748756"/>
    </source>
</evidence>
<organism evidence="1 2">
    <name type="scientific">Linnemannia schmuckeri</name>
    <dbReference type="NCBI Taxonomy" id="64567"/>
    <lineage>
        <taxon>Eukaryota</taxon>
        <taxon>Fungi</taxon>
        <taxon>Fungi incertae sedis</taxon>
        <taxon>Mucoromycota</taxon>
        <taxon>Mortierellomycotina</taxon>
        <taxon>Mortierellomycetes</taxon>
        <taxon>Mortierellales</taxon>
        <taxon>Mortierellaceae</taxon>
        <taxon>Linnemannia</taxon>
    </lineage>
</organism>